<gene>
    <name evidence="2" type="ORF">EHS24_001366</name>
</gene>
<sequence length="285" mass="30986">MLPSKVALLLLPLLAFTSAAPLNDNAVVARDADLDARGDNSPLGAAAGGLNDLFEVKGDVLIGPGGWLDKQGNFHEGEYTGVAKREADVSPNVEERGLLLGALLFGKARFCLSGWRYWNGCIIRPRGGWWDCYGFHKYGYPWGYNPYGHSSWWRRDMDDSAVTARGGDNSPLGAAAGGLNDLFEVQGDVLIGPGGWMDKSGNFHEGEYTGASKRDADGLTEPQEERTFGLLLGALIGGKGGSFFHGWRRWSGCLIRPGGGYWNYAGWHEEGYPPHYNPHGSCNWC</sequence>
<keyword evidence="3" id="KW-1185">Reference proteome</keyword>
<evidence type="ECO:0008006" key="4">
    <source>
        <dbReference type="Google" id="ProtNLM"/>
    </source>
</evidence>
<dbReference type="Proteomes" id="UP000279236">
    <property type="component" value="Unassembled WGS sequence"/>
</dbReference>
<organism evidence="2 3">
    <name type="scientific">Apiotrichum porosum</name>
    <dbReference type="NCBI Taxonomy" id="105984"/>
    <lineage>
        <taxon>Eukaryota</taxon>
        <taxon>Fungi</taxon>
        <taxon>Dikarya</taxon>
        <taxon>Basidiomycota</taxon>
        <taxon>Agaricomycotina</taxon>
        <taxon>Tremellomycetes</taxon>
        <taxon>Trichosporonales</taxon>
        <taxon>Trichosporonaceae</taxon>
        <taxon>Apiotrichum</taxon>
    </lineage>
</organism>
<name>A0A427XKA1_9TREE</name>
<dbReference type="GeneID" id="39585909"/>
<evidence type="ECO:0000256" key="1">
    <source>
        <dbReference type="SAM" id="SignalP"/>
    </source>
</evidence>
<keyword evidence="1" id="KW-0732">Signal</keyword>
<protein>
    <recommendedName>
        <fullName evidence="4">Secreted protein</fullName>
    </recommendedName>
</protein>
<feature type="signal peptide" evidence="1">
    <location>
        <begin position="1"/>
        <end position="19"/>
    </location>
</feature>
<dbReference type="EMBL" id="RSCE01000010">
    <property type="protein sequence ID" value="RSH79325.1"/>
    <property type="molecule type" value="Genomic_DNA"/>
</dbReference>
<comment type="caution">
    <text evidence="2">The sequence shown here is derived from an EMBL/GenBank/DDBJ whole genome shotgun (WGS) entry which is preliminary data.</text>
</comment>
<evidence type="ECO:0000313" key="3">
    <source>
        <dbReference type="Proteomes" id="UP000279236"/>
    </source>
</evidence>
<feature type="chain" id="PRO_5019362881" description="Secreted protein" evidence="1">
    <location>
        <begin position="20"/>
        <end position="285"/>
    </location>
</feature>
<dbReference type="RefSeq" id="XP_028474472.1">
    <property type="nucleotide sequence ID" value="XM_028617165.1"/>
</dbReference>
<dbReference type="AlphaFoldDB" id="A0A427XKA1"/>
<evidence type="ECO:0000313" key="2">
    <source>
        <dbReference type="EMBL" id="RSH79325.1"/>
    </source>
</evidence>
<proteinExistence type="predicted"/>
<accession>A0A427XKA1</accession>
<reference evidence="2 3" key="1">
    <citation type="submission" date="2018-11" db="EMBL/GenBank/DDBJ databases">
        <title>Genome sequence of Apiotrichum porosum DSM 27194.</title>
        <authorList>
            <person name="Aliyu H."/>
            <person name="Gorte O."/>
            <person name="Ochsenreither K."/>
        </authorList>
    </citation>
    <scope>NUCLEOTIDE SEQUENCE [LARGE SCALE GENOMIC DNA]</scope>
    <source>
        <strain evidence="2 3">DSM 27194</strain>
    </source>
</reference>